<evidence type="ECO:0000256" key="4">
    <source>
        <dbReference type="ARBA" id="ARBA00023163"/>
    </source>
</evidence>
<feature type="domain" description="Zn(2)-C6 fungal-type" evidence="7">
    <location>
        <begin position="80"/>
        <end position="110"/>
    </location>
</feature>
<dbReference type="PROSITE" id="PS50048">
    <property type="entry name" value="ZN2_CY6_FUNGAL_2"/>
    <property type="match status" value="1"/>
</dbReference>
<dbReference type="SUPFAM" id="SSF57701">
    <property type="entry name" value="Zn2/Cys6 DNA-binding domain"/>
    <property type="match status" value="1"/>
</dbReference>
<dbReference type="VEuPathDB" id="FungiDB:PABG_07685"/>
<feature type="compositionally biased region" description="Polar residues" evidence="6">
    <location>
        <begin position="691"/>
        <end position="707"/>
    </location>
</feature>
<keyword evidence="2" id="KW-0805">Transcription regulation</keyword>
<dbReference type="InterPro" id="IPR036864">
    <property type="entry name" value="Zn2-C6_fun-type_DNA-bd_sf"/>
</dbReference>
<dbReference type="GO" id="GO:0045944">
    <property type="term" value="P:positive regulation of transcription by RNA polymerase II"/>
    <property type="evidence" value="ECO:0007669"/>
    <property type="project" value="TreeGrafter"/>
</dbReference>
<dbReference type="PANTHER" id="PTHR37534:SF10">
    <property type="entry name" value="ZN(II)2CYS6 TRANSCRIPTION FACTOR (EUROFUNG)"/>
    <property type="match status" value="1"/>
</dbReference>
<evidence type="ECO:0000256" key="3">
    <source>
        <dbReference type="ARBA" id="ARBA00023125"/>
    </source>
</evidence>
<organism evidence="8 9">
    <name type="scientific">Paracoccidioides brasiliensis</name>
    <dbReference type="NCBI Taxonomy" id="121759"/>
    <lineage>
        <taxon>Eukaryota</taxon>
        <taxon>Fungi</taxon>
        <taxon>Dikarya</taxon>
        <taxon>Ascomycota</taxon>
        <taxon>Pezizomycotina</taxon>
        <taxon>Eurotiomycetes</taxon>
        <taxon>Eurotiomycetidae</taxon>
        <taxon>Onygenales</taxon>
        <taxon>Ajellomycetaceae</taxon>
        <taxon>Paracoccidioides</taxon>
    </lineage>
</organism>
<feature type="region of interest" description="Disordered" evidence="6">
    <location>
        <begin position="691"/>
        <end position="716"/>
    </location>
</feature>
<keyword evidence="4" id="KW-0804">Transcription</keyword>
<comment type="subcellular location">
    <subcellularLocation>
        <location evidence="1">Nucleus</location>
    </subcellularLocation>
</comment>
<dbReference type="Gene3D" id="4.10.240.10">
    <property type="entry name" value="Zn(2)-C6 fungal-type DNA-binding domain"/>
    <property type="match status" value="1"/>
</dbReference>
<dbReference type="Proteomes" id="UP000242814">
    <property type="component" value="Unassembled WGS sequence"/>
</dbReference>
<accession>A0A1D2JM09</accession>
<reference evidence="8 9" key="1">
    <citation type="submission" date="2016-06" db="EMBL/GenBank/DDBJ databases">
        <authorList>
            <person name="Kjaerup R.B."/>
            <person name="Dalgaard T.S."/>
            <person name="Juul-Madsen H.R."/>
        </authorList>
    </citation>
    <scope>NUCLEOTIDE SEQUENCE [LARGE SCALE GENOMIC DNA]</scope>
    <source>
        <strain evidence="8 9">Pb300</strain>
    </source>
</reference>
<dbReference type="GO" id="GO:0005634">
    <property type="term" value="C:nucleus"/>
    <property type="evidence" value="ECO:0007669"/>
    <property type="project" value="UniProtKB-SubCell"/>
</dbReference>
<dbReference type="EMBL" id="LZYO01000033">
    <property type="protein sequence ID" value="ODH41439.1"/>
    <property type="molecule type" value="Genomic_DNA"/>
</dbReference>
<dbReference type="VEuPathDB" id="FungiDB:PADG_01193"/>
<dbReference type="SMART" id="SM00066">
    <property type="entry name" value="GAL4"/>
    <property type="match status" value="1"/>
</dbReference>
<dbReference type="Pfam" id="PF11951">
    <property type="entry name" value="Fungal_trans_2"/>
    <property type="match status" value="1"/>
</dbReference>
<keyword evidence="5" id="KW-0539">Nucleus</keyword>
<name>A0A1D2JM09_PARBR</name>
<dbReference type="Pfam" id="PF00172">
    <property type="entry name" value="Zn_clus"/>
    <property type="match status" value="1"/>
</dbReference>
<dbReference type="AlphaFoldDB" id="A0A1D2JM09"/>
<comment type="caution">
    <text evidence="8">The sequence shown here is derived from an EMBL/GenBank/DDBJ whole genome shotgun (WGS) entry which is preliminary data.</text>
</comment>
<gene>
    <name evidence="8" type="ORF">ACO22_01400</name>
</gene>
<evidence type="ECO:0000259" key="7">
    <source>
        <dbReference type="PROSITE" id="PS50048"/>
    </source>
</evidence>
<feature type="region of interest" description="Disordered" evidence="6">
    <location>
        <begin position="102"/>
        <end position="232"/>
    </location>
</feature>
<evidence type="ECO:0000313" key="8">
    <source>
        <dbReference type="EMBL" id="ODH41439.1"/>
    </source>
</evidence>
<evidence type="ECO:0000256" key="6">
    <source>
        <dbReference type="SAM" id="MobiDB-lite"/>
    </source>
</evidence>
<feature type="compositionally biased region" description="Polar residues" evidence="6">
    <location>
        <begin position="196"/>
        <end position="232"/>
    </location>
</feature>
<evidence type="ECO:0000256" key="1">
    <source>
        <dbReference type="ARBA" id="ARBA00004123"/>
    </source>
</evidence>
<evidence type="ECO:0000256" key="2">
    <source>
        <dbReference type="ARBA" id="ARBA00023015"/>
    </source>
</evidence>
<dbReference type="PANTHER" id="PTHR37534">
    <property type="entry name" value="TRANSCRIPTIONAL ACTIVATOR PROTEIN UGA3"/>
    <property type="match status" value="1"/>
</dbReference>
<protein>
    <recommendedName>
        <fullName evidence="7">Zn(2)-C6 fungal-type domain-containing protein</fullName>
    </recommendedName>
</protein>
<feature type="compositionally biased region" description="Basic residues" evidence="6">
    <location>
        <begin position="178"/>
        <end position="193"/>
    </location>
</feature>
<dbReference type="InterPro" id="IPR021858">
    <property type="entry name" value="Fun_TF"/>
</dbReference>
<dbReference type="CDD" id="cd00067">
    <property type="entry name" value="GAL4"/>
    <property type="match status" value="1"/>
</dbReference>
<dbReference type="PROSITE" id="PS00463">
    <property type="entry name" value="ZN2_CY6_FUNGAL_1"/>
    <property type="match status" value="1"/>
</dbReference>
<dbReference type="GO" id="GO:0008270">
    <property type="term" value="F:zinc ion binding"/>
    <property type="evidence" value="ECO:0007669"/>
    <property type="project" value="InterPro"/>
</dbReference>
<evidence type="ECO:0000313" key="9">
    <source>
        <dbReference type="Proteomes" id="UP000242814"/>
    </source>
</evidence>
<proteinExistence type="predicted"/>
<evidence type="ECO:0000256" key="5">
    <source>
        <dbReference type="ARBA" id="ARBA00023242"/>
    </source>
</evidence>
<dbReference type="GO" id="GO:0000981">
    <property type="term" value="F:DNA-binding transcription factor activity, RNA polymerase II-specific"/>
    <property type="evidence" value="ECO:0007669"/>
    <property type="project" value="InterPro"/>
</dbReference>
<dbReference type="GO" id="GO:0000976">
    <property type="term" value="F:transcription cis-regulatory region binding"/>
    <property type="evidence" value="ECO:0007669"/>
    <property type="project" value="TreeGrafter"/>
</dbReference>
<feature type="compositionally biased region" description="Polar residues" evidence="6">
    <location>
        <begin position="149"/>
        <end position="158"/>
    </location>
</feature>
<dbReference type="InterPro" id="IPR001138">
    <property type="entry name" value="Zn2Cys6_DnaBD"/>
</dbReference>
<keyword evidence="3" id="KW-0238">DNA-binding</keyword>
<sequence>MNPYFAPEGLVASYNAPSMHKGAQFVLHPSILRPSQYPDSITFWHNPHEQRISHPQGNHSRLQMASIQNDQRKHKRTRSGCFTCRSRRVKCDETHPICDRCSKGKRDCVYPPPPVRKSGSRANLDAAEKHPVIPESESSDENDGRDTAISKTNPTEQNEGAKENISLSPTILRQKGTMIRRKSVQSLSRRKLRQPSDASSNTQEKGSSPGSDITSGTAESRSPGSNIETSPESLEPVLEAISNLPVTSNLKYDIRFFLEYHRQQITFEHYCLRQPAEAFIKNDLLATALQYEPLLYAVVGYSAYHYSIRHPKGKLYTFLKYYNQSVTGLLKSLSSGNIHNDAMLLTILQLATFEEYLGDWASVIDHHQAAHRMLTELYTPEKIYQNEFRRHIFMWYTRFDVVSGLIAGNETILDRDWYIACEYSATGDAANNPGDLNKQYLAWGVRNRRIAMDMASLIAKASRGVITTEEFNRQNKELSISIEEIQQNWNSLTNPQHLVMSYPNKVPLGPDDIVDPYVPGGIHNESQWEMNNCLVDVLSTIMMHKYQTGVFLQQLDLAELQFLALEICRVVEAMERWPNRPKDSMLSIHNALGLSTLFLPRDEQHTMWCRRKLAQVEQLGHIHPPAFRTKMADFWQLPELTHWWLPNDEGYPRLVREIRDWIRERELKPRDTFREDVCDLKTMFWRMNLDDTGSTNEGSPQAPSSISGVLPYQSPP</sequence>